<feature type="domain" description="OmpA-like" evidence="12">
    <location>
        <begin position="266"/>
        <end position="381"/>
    </location>
</feature>
<keyword evidence="5" id="KW-0406">Ion transport</keyword>
<feature type="compositionally biased region" description="Low complexity" evidence="10">
    <location>
        <begin position="411"/>
        <end position="423"/>
    </location>
</feature>
<dbReference type="PROSITE" id="PS01068">
    <property type="entry name" value="OMPA_1"/>
    <property type="match status" value="1"/>
</dbReference>
<keyword evidence="4" id="KW-0812">Transmembrane</keyword>
<dbReference type="GO" id="GO:0009279">
    <property type="term" value="C:cell outer membrane"/>
    <property type="evidence" value="ECO:0007669"/>
    <property type="project" value="UniProtKB-SubCell"/>
</dbReference>
<gene>
    <name evidence="13" type="ORF">G7Y82_14845</name>
</gene>
<dbReference type="RefSeq" id="WP_168148927.1">
    <property type="nucleotide sequence ID" value="NZ_JAAVXB010000009.1"/>
</dbReference>
<dbReference type="SUPFAM" id="SSF56925">
    <property type="entry name" value="OMPA-like"/>
    <property type="match status" value="1"/>
</dbReference>
<comment type="subcellular location">
    <subcellularLocation>
        <location evidence="1">Cell outer membrane</location>
        <topology evidence="1">Multi-pass membrane protein</topology>
    </subcellularLocation>
</comment>
<feature type="region of interest" description="Disordered" evidence="10">
    <location>
        <begin position="375"/>
        <end position="423"/>
    </location>
</feature>
<dbReference type="InterPro" id="IPR006690">
    <property type="entry name" value="OMPA-like_CS"/>
</dbReference>
<dbReference type="Gene3D" id="3.30.1330.60">
    <property type="entry name" value="OmpA-like domain"/>
    <property type="match status" value="1"/>
</dbReference>
<dbReference type="PROSITE" id="PS51123">
    <property type="entry name" value="OMPA_2"/>
    <property type="match status" value="1"/>
</dbReference>
<dbReference type="EMBL" id="JAAVXB010000009">
    <property type="protein sequence ID" value="NKF23595.1"/>
    <property type="molecule type" value="Genomic_DNA"/>
</dbReference>
<feature type="compositionally biased region" description="Pro residues" evidence="10">
    <location>
        <begin position="398"/>
        <end position="410"/>
    </location>
</feature>
<evidence type="ECO:0000256" key="3">
    <source>
        <dbReference type="ARBA" id="ARBA00022452"/>
    </source>
</evidence>
<dbReference type="Gene3D" id="2.40.160.20">
    <property type="match status" value="1"/>
</dbReference>
<protein>
    <submittedName>
        <fullName evidence="13">OmpA family protein</fullName>
    </submittedName>
</protein>
<feature type="chain" id="PRO_5037006621" evidence="11">
    <location>
        <begin position="23"/>
        <end position="423"/>
    </location>
</feature>
<dbReference type="InterPro" id="IPR011250">
    <property type="entry name" value="OMP/PagP_B-barrel"/>
</dbReference>
<dbReference type="Pfam" id="PF00691">
    <property type="entry name" value="OmpA"/>
    <property type="match status" value="1"/>
</dbReference>
<evidence type="ECO:0000256" key="6">
    <source>
        <dbReference type="ARBA" id="ARBA00023114"/>
    </source>
</evidence>
<dbReference type="GO" id="GO:0006811">
    <property type="term" value="P:monoatomic ion transport"/>
    <property type="evidence" value="ECO:0007669"/>
    <property type="project" value="UniProtKB-KW"/>
</dbReference>
<dbReference type="SUPFAM" id="SSF103088">
    <property type="entry name" value="OmpA-like"/>
    <property type="match status" value="1"/>
</dbReference>
<dbReference type="SUPFAM" id="SSF103647">
    <property type="entry name" value="TSP type-3 repeat"/>
    <property type="match status" value="1"/>
</dbReference>
<feature type="region of interest" description="Disordered" evidence="10">
    <location>
        <begin position="214"/>
        <end position="233"/>
    </location>
</feature>
<evidence type="ECO:0000256" key="10">
    <source>
        <dbReference type="SAM" id="MobiDB-lite"/>
    </source>
</evidence>
<dbReference type="InterPro" id="IPR028974">
    <property type="entry name" value="TSP_type-3_rpt"/>
</dbReference>
<dbReference type="CDD" id="cd07185">
    <property type="entry name" value="OmpA_C-like"/>
    <property type="match status" value="1"/>
</dbReference>
<evidence type="ECO:0000256" key="7">
    <source>
        <dbReference type="ARBA" id="ARBA00023136"/>
    </source>
</evidence>
<evidence type="ECO:0000256" key="2">
    <source>
        <dbReference type="ARBA" id="ARBA00022448"/>
    </source>
</evidence>
<dbReference type="InterPro" id="IPR050330">
    <property type="entry name" value="Bact_OuterMem_StrucFunc"/>
</dbReference>
<sequence length="423" mass="43769">MKNRFAVCAGLVLSLIAGSAFAQDDAASNGIDGRFYISPMFSYSFADSSRKTDGGLGGTLAIGKELVPKLNLELSSSYTDFSAKSGSGSEKLTGVGVDVLLFPLNSVPGLYGAAGMAYGFGSSNVSDVPGAGNNGHIFNVGLGYLFGPISWLNDGSLRFDVRERFDDKFKKAETNKFADTVVSIGLLYPLGARPVKAAPPQEPVQVVAPVAPTDSDADGVPDDRDQCPNTPSGTQVNDVGCALPPPPPPCNPPLPGQHVDLAGCGVGDTITLSGVNFDFDKSTLTLNAKTILDDVAAALIAAPDIHVEVAGHTDSRGSDAYNQKLSQARAEAVMAYLGEHGVAADRMTAHGYGETEPVADNDTDEGRERNRRVELRITESANPAAPPAAQDNGSVPAPDAPTPLPEPAPAPAADDTSAPSQGF</sequence>
<dbReference type="InterPro" id="IPR006665">
    <property type="entry name" value="OmpA-like"/>
</dbReference>
<dbReference type="PANTHER" id="PTHR30329:SF21">
    <property type="entry name" value="LIPOPROTEIN YIAD-RELATED"/>
    <property type="match status" value="1"/>
</dbReference>
<comment type="caution">
    <text evidence="13">The sequence shown here is derived from an EMBL/GenBank/DDBJ whole genome shotgun (WGS) entry which is preliminary data.</text>
</comment>
<evidence type="ECO:0000313" key="13">
    <source>
        <dbReference type="EMBL" id="NKF23595.1"/>
    </source>
</evidence>
<dbReference type="Proteomes" id="UP000653472">
    <property type="component" value="Unassembled WGS sequence"/>
</dbReference>
<evidence type="ECO:0000256" key="5">
    <source>
        <dbReference type="ARBA" id="ARBA00023065"/>
    </source>
</evidence>
<keyword evidence="11" id="KW-0732">Signal</keyword>
<dbReference type="PRINTS" id="PR01021">
    <property type="entry name" value="OMPADOMAIN"/>
</dbReference>
<keyword evidence="6" id="KW-0626">Porin</keyword>
<dbReference type="InterPro" id="IPR006664">
    <property type="entry name" value="OMP_bac"/>
</dbReference>
<proteinExistence type="predicted"/>
<keyword evidence="7 9" id="KW-0472">Membrane</keyword>
<dbReference type="PANTHER" id="PTHR30329">
    <property type="entry name" value="STATOR ELEMENT OF FLAGELLAR MOTOR COMPLEX"/>
    <property type="match status" value="1"/>
</dbReference>
<accession>A0A969WF42</accession>
<evidence type="ECO:0000313" key="14">
    <source>
        <dbReference type="Proteomes" id="UP000653472"/>
    </source>
</evidence>
<evidence type="ECO:0000256" key="4">
    <source>
        <dbReference type="ARBA" id="ARBA00022692"/>
    </source>
</evidence>
<dbReference type="GO" id="GO:0015288">
    <property type="term" value="F:porin activity"/>
    <property type="evidence" value="ECO:0007669"/>
    <property type="project" value="UniProtKB-KW"/>
</dbReference>
<feature type="signal peptide" evidence="11">
    <location>
        <begin position="1"/>
        <end position="22"/>
    </location>
</feature>
<dbReference type="AlphaFoldDB" id="A0A969WF42"/>
<evidence type="ECO:0000256" key="9">
    <source>
        <dbReference type="PROSITE-ProRule" id="PRU00473"/>
    </source>
</evidence>
<keyword evidence="8" id="KW-0998">Cell outer membrane</keyword>
<keyword evidence="3" id="KW-1134">Transmembrane beta strand</keyword>
<evidence type="ECO:0000256" key="1">
    <source>
        <dbReference type="ARBA" id="ARBA00004571"/>
    </source>
</evidence>
<name>A0A969WF42_9GAMM</name>
<evidence type="ECO:0000259" key="12">
    <source>
        <dbReference type="PROSITE" id="PS51123"/>
    </source>
</evidence>
<evidence type="ECO:0000256" key="8">
    <source>
        <dbReference type="ARBA" id="ARBA00023237"/>
    </source>
</evidence>
<keyword evidence="14" id="KW-1185">Reference proteome</keyword>
<keyword evidence="2" id="KW-0813">Transport</keyword>
<reference evidence="13" key="1">
    <citation type="submission" date="2020-03" db="EMBL/GenBank/DDBJ databases">
        <title>Solimonas marina sp. nov., isolated from deep seawater of the Pacific Ocean.</title>
        <authorList>
            <person name="Liu X."/>
            <person name="Lai Q."/>
            <person name="Sun F."/>
            <person name="Gai Y."/>
            <person name="Li G."/>
            <person name="Shao Z."/>
        </authorList>
    </citation>
    <scope>NUCLEOTIDE SEQUENCE</scope>
    <source>
        <strain evidence="13">C16B3</strain>
    </source>
</reference>
<dbReference type="InterPro" id="IPR036737">
    <property type="entry name" value="OmpA-like_sf"/>
</dbReference>
<dbReference type="GO" id="GO:0005509">
    <property type="term" value="F:calcium ion binding"/>
    <property type="evidence" value="ECO:0007669"/>
    <property type="project" value="InterPro"/>
</dbReference>
<organism evidence="13 14">
    <name type="scientific">Solimonas marina</name>
    <dbReference type="NCBI Taxonomy" id="2714601"/>
    <lineage>
        <taxon>Bacteria</taxon>
        <taxon>Pseudomonadati</taxon>
        <taxon>Pseudomonadota</taxon>
        <taxon>Gammaproteobacteria</taxon>
        <taxon>Nevskiales</taxon>
        <taxon>Nevskiaceae</taxon>
        <taxon>Solimonas</taxon>
    </lineage>
</organism>
<dbReference type="GO" id="GO:0046930">
    <property type="term" value="C:pore complex"/>
    <property type="evidence" value="ECO:0007669"/>
    <property type="project" value="UniProtKB-KW"/>
</dbReference>
<evidence type="ECO:0000256" key="11">
    <source>
        <dbReference type="SAM" id="SignalP"/>
    </source>
</evidence>